<evidence type="ECO:0000256" key="2">
    <source>
        <dbReference type="ARBA" id="ARBA00007853"/>
    </source>
</evidence>
<dbReference type="Pfam" id="PF02362">
    <property type="entry name" value="B3"/>
    <property type="match status" value="1"/>
</dbReference>
<dbReference type="Pfam" id="PF02309">
    <property type="entry name" value="AUX_IAA"/>
    <property type="match status" value="2"/>
</dbReference>
<dbReference type="SMART" id="SM01019">
    <property type="entry name" value="B3"/>
    <property type="match status" value="1"/>
</dbReference>
<evidence type="ECO:0000256" key="3">
    <source>
        <dbReference type="ARBA" id="ARBA00011726"/>
    </source>
</evidence>
<comment type="subunit">
    <text evidence="3 9">Homodimers and heterodimers.</text>
</comment>
<dbReference type="FunFam" id="2.40.330.10:FF:000001">
    <property type="entry name" value="Auxin response factor"/>
    <property type="match status" value="1"/>
</dbReference>
<evidence type="ECO:0000256" key="10">
    <source>
        <dbReference type="SAM" id="MobiDB-lite"/>
    </source>
</evidence>
<keyword evidence="8 9" id="KW-0927">Auxin signaling pathway</keyword>
<dbReference type="EMBL" id="JAYMYQ010000004">
    <property type="protein sequence ID" value="KAK7338074.1"/>
    <property type="molecule type" value="Genomic_DNA"/>
</dbReference>
<keyword evidence="4 9" id="KW-0805">Transcription regulation</keyword>
<comment type="function">
    <text evidence="9">Auxin response factors (ARFs) are transcriptional factors that bind specifically to the DNA sequence 5'-TGTCTC-3' found in the auxin-responsive promoter elements (AuxREs).</text>
</comment>
<evidence type="ECO:0000256" key="1">
    <source>
        <dbReference type="ARBA" id="ARBA00004123"/>
    </source>
</evidence>
<sequence length="708" mass="78571">MAHPEGGAATSQPETGVGDDDLYTQLWKLCAGPLVDVPRSKERVFYFPQGHMEQLQASTNQQLNQQIPHFNLPSKILCRVAHIQLLAEQETDEVYARITLLPEANENEPTSPDQSLPETPKQTFHSFSKILTPSDTSTHGGFSVLRRHATECLPQLDMTQTTPTQELVAKDLHGFEWKFKHIFRGQPRRHLLTTGWSTFVTSKRLVAGDAFVFLRGENGELRVGVRRLARQQSPMPSSVISSQSMHLGVLATASHAVLTSTMFVVYYKPRTSQFIIGLNKYLEAVNNKFSVGMRFKMRFEVEDSPERRFSGTIVGVGDVSPGWPNSHWRSLKVQWDEPATIPRPERVSSWEIEPFVASTALNVTQPVVKSKRSRPAEVSSSEIAPNSPAPAFWYHGSSLTPQDPAQLGGTAEVQSNENPVVWSLRQKEISGNPMNANTCGPRLHVEGMRSSPHLNVSSNFFPDPKNNKAVAVQSSVSGYPHVSSRPNDDSAHDPVESGKKPENPMDCWLFGVNLTNNFTNVALPEKELGCPAIIPSGPKDSIPVAACKTEGGQNANSSVVSKEQKQIISDASPNERQTKPATVPSLRTRTKVQMQGVAVGRAVDLTVLKDYDDLIDELEKMFDIKGQLHMQNKWAVTFTDDENDMMLVGDDPWAEFCTMVKRIYIYSKEEVKKIKCKHSASSEGEETLLSPDSQNRDDTQQVSCDLTA</sequence>
<dbReference type="InterPro" id="IPR033389">
    <property type="entry name" value="AUX/IAA_dom"/>
</dbReference>
<dbReference type="GO" id="GO:0003677">
    <property type="term" value="F:DNA binding"/>
    <property type="evidence" value="ECO:0007669"/>
    <property type="project" value="UniProtKB-KW"/>
</dbReference>
<gene>
    <name evidence="13" type="ORF">VNO77_18672</name>
</gene>
<keyword evidence="14" id="KW-1185">Reference proteome</keyword>
<dbReference type="PROSITE" id="PS50863">
    <property type="entry name" value="B3"/>
    <property type="match status" value="1"/>
</dbReference>
<feature type="region of interest" description="Disordered" evidence="10">
    <location>
        <begin position="676"/>
        <end position="708"/>
    </location>
</feature>
<feature type="compositionally biased region" description="Polar residues" evidence="10">
    <location>
        <begin position="107"/>
        <end position="135"/>
    </location>
</feature>
<dbReference type="GO" id="GO:0006355">
    <property type="term" value="P:regulation of DNA-templated transcription"/>
    <property type="evidence" value="ECO:0007669"/>
    <property type="project" value="InterPro"/>
</dbReference>
<dbReference type="InterPro" id="IPR053793">
    <property type="entry name" value="PB1-like"/>
</dbReference>
<dbReference type="InterPro" id="IPR010525">
    <property type="entry name" value="ARF_dom"/>
</dbReference>
<dbReference type="PROSITE" id="PS51745">
    <property type="entry name" value="PB1"/>
    <property type="match status" value="1"/>
</dbReference>
<evidence type="ECO:0000313" key="13">
    <source>
        <dbReference type="EMBL" id="KAK7338074.1"/>
    </source>
</evidence>
<dbReference type="CDD" id="cd10017">
    <property type="entry name" value="B3_DNA"/>
    <property type="match status" value="1"/>
</dbReference>
<dbReference type="Gene3D" id="2.30.30.1040">
    <property type="match status" value="1"/>
</dbReference>
<dbReference type="GO" id="GO:0005634">
    <property type="term" value="C:nucleus"/>
    <property type="evidence" value="ECO:0007669"/>
    <property type="project" value="UniProtKB-SubCell"/>
</dbReference>
<comment type="subcellular location">
    <subcellularLocation>
        <location evidence="1 9">Nucleus</location>
    </subcellularLocation>
</comment>
<comment type="caution">
    <text evidence="13">The sequence shown here is derived from an EMBL/GenBank/DDBJ whole genome shotgun (WGS) entry which is preliminary data.</text>
</comment>
<dbReference type="GO" id="GO:0009734">
    <property type="term" value="P:auxin-activated signaling pathway"/>
    <property type="evidence" value="ECO:0007669"/>
    <property type="project" value="UniProtKB-KW"/>
</dbReference>
<feature type="region of interest" description="Disordered" evidence="10">
    <location>
        <begin position="104"/>
        <end position="135"/>
    </location>
</feature>
<organism evidence="13 14">
    <name type="scientific">Canavalia gladiata</name>
    <name type="common">Sword bean</name>
    <name type="synonym">Dolichos gladiatus</name>
    <dbReference type="NCBI Taxonomy" id="3824"/>
    <lineage>
        <taxon>Eukaryota</taxon>
        <taxon>Viridiplantae</taxon>
        <taxon>Streptophyta</taxon>
        <taxon>Embryophyta</taxon>
        <taxon>Tracheophyta</taxon>
        <taxon>Spermatophyta</taxon>
        <taxon>Magnoliopsida</taxon>
        <taxon>eudicotyledons</taxon>
        <taxon>Gunneridae</taxon>
        <taxon>Pentapetalae</taxon>
        <taxon>rosids</taxon>
        <taxon>fabids</taxon>
        <taxon>Fabales</taxon>
        <taxon>Fabaceae</taxon>
        <taxon>Papilionoideae</taxon>
        <taxon>50 kb inversion clade</taxon>
        <taxon>NPAAA clade</taxon>
        <taxon>indigoferoid/millettioid clade</taxon>
        <taxon>Phaseoleae</taxon>
        <taxon>Canavalia</taxon>
    </lineage>
</organism>
<evidence type="ECO:0000259" key="11">
    <source>
        <dbReference type="PROSITE" id="PS50863"/>
    </source>
</evidence>
<dbReference type="InterPro" id="IPR044835">
    <property type="entry name" value="ARF_plant"/>
</dbReference>
<keyword evidence="6 9" id="KW-0804">Transcription</keyword>
<dbReference type="InterPro" id="IPR003340">
    <property type="entry name" value="B3_DNA-bd"/>
</dbReference>
<dbReference type="AlphaFoldDB" id="A0AAN9QJV3"/>
<keyword evidence="7 9" id="KW-0539">Nucleus</keyword>
<dbReference type="FunFam" id="2.30.30.1040:FF:000001">
    <property type="entry name" value="Auxin response factor"/>
    <property type="match status" value="1"/>
</dbReference>
<evidence type="ECO:0000256" key="9">
    <source>
        <dbReference type="RuleBase" id="RU004561"/>
    </source>
</evidence>
<comment type="similarity">
    <text evidence="2 9">Belongs to the ARF family.</text>
</comment>
<dbReference type="FunFam" id="3.10.20.90:FF:000047">
    <property type="entry name" value="Auxin response factor"/>
    <property type="match status" value="1"/>
</dbReference>
<evidence type="ECO:0000313" key="14">
    <source>
        <dbReference type="Proteomes" id="UP001367508"/>
    </source>
</evidence>
<feature type="region of interest" description="Disordered" evidence="10">
    <location>
        <begin position="477"/>
        <end position="502"/>
    </location>
</feature>
<evidence type="ECO:0000256" key="7">
    <source>
        <dbReference type="ARBA" id="ARBA00023242"/>
    </source>
</evidence>
<dbReference type="Pfam" id="PF06507">
    <property type="entry name" value="ARF_AD"/>
    <property type="match status" value="1"/>
</dbReference>
<dbReference type="PANTHER" id="PTHR31384:SF8">
    <property type="entry name" value="AUXIN RESPONSE FACTOR 11"/>
    <property type="match status" value="1"/>
</dbReference>
<accession>A0AAN9QJV3</accession>
<feature type="domain" description="PB1" evidence="12">
    <location>
        <begin position="587"/>
        <end position="679"/>
    </location>
</feature>
<evidence type="ECO:0000256" key="4">
    <source>
        <dbReference type="ARBA" id="ARBA00023015"/>
    </source>
</evidence>
<name>A0AAN9QJV3_CANGL</name>
<evidence type="ECO:0000259" key="12">
    <source>
        <dbReference type="PROSITE" id="PS51745"/>
    </source>
</evidence>
<dbReference type="Gene3D" id="2.40.330.10">
    <property type="entry name" value="DNA-binding pseudobarrel domain"/>
    <property type="match status" value="1"/>
</dbReference>
<keyword evidence="5 9" id="KW-0238">DNA-binding</keyword>
<evidence type="ECO:0000256" key="6">
    <source>
        <dbReference type="ARBA" id="ARBA00023163"/>
    </source>
</evidence>
<dbReference type="Proteomes" id="UP001367508">
    <property type="component" value="Unassembled WGS sequence"/>
</dbReference>
<feature type="domain" description="TF-B3" evidence="11">
    <location>
        <begin position="127"/>
        <end position="229"/>
    </location>
</feature>
<dbReference type="PANTHER" id="PTHR31384">
    <property type="entry name" value="AUXIN RESPONSE FACTOR 4-RELATED"/>
    <property type="match status" value="1"/>
</dbReference>
<dbReference type="SUPFAM" id="SSF101936">
    <property type="entry name" value="DNA-binding pseudobarrel domain"/>
    <property type="match status" value="1"/>
</dbReference>
<dbReference type="Gene3D" id="3.10.20.90">
    <property type="entry name" value="Phosphatidylinositol 3-kinase Catalytic Subunit, Chain A, domain 1"/>
    <property type="match status" value="1"/>
</dbReference>
<feature type="compositionally biased region" description="Basic and acidic residues" evidence="10">
    <location>
        <begin position="486"/>
        <end position="502"/>
    </location>
</feature>
<evidence type="ECO:0000256" key="5">
    <source>
        <dbReference type="ARBA" id="ARBA00023125"/>
    </source>
</evidence>
<proteinExistence type="inferred from homology"/>
<evidence type="ECO:0000256" key="8">
    <source>
        <dbReference type="ARBA" id="ARBA00023294"/>
    </source>
</evidence>
<protein>
    <recommendedName>
        <fullName evidence="9">Auxin response factor</fullName>
    </recommendedName>
</protein>
<dbReference type="SUPFAM" id="SSF54277">
    <property type="entry name" value="CAD &amp; PB1 domains"/>
    <property type="match status" value="1"/>
</dbReference>
<reference evidence="13 14" key="1">
    <citation type="submission" date="2024-01" db="EMBL/GenBank/DDBJ databases">
        <title>The genomes of 5 underutilized Papilionoideae crops provide insights into root nodulation and disease resistanc.</title>
        <authorList>
            <person name="Jiang F."/>
        </authorList>
    </citation>
    <scope>NUCLEOTIDE SEQUENCE [LARGE SCALE GENOMIC DNA]</scope>
    <source>
        <strain evidence="13">LVBAO_FW01</strain>
        <tissue evidence="13">Leaves</tissue>
    </source>
</reference>
<dbReference type="InterPro" id="IPR015300">
    <property type="entry name" value="DNA-bd_pseudobarrel_sf"/>
</dbReference>